<keyword evidence="2" id="KW-1185">Reference proteome</keyword>
<feature type="non-terminal residue" evidence="1">
    <location>
        <position position="1"/>
    </location>
</feature>
<dbReference type="AlphaFoldDB" id="A0A2U1E5A7"/>
<comment type="caution">
    <text evidence="1">The sequence shown here is derived from an EMBL/GenBank/DDBJ whole genome shotgun (WGS) entry which is preliminary data.</text>
</comment>
<proteinExistence type="predicted"/>
<dbReference type="RefSeq" id="WP_222843774.1">
    <property type="nucleotide sequence ID" value="NZ_QEKV01000002.1"/>
</dbReference>
<organism evidence="1 2">
    <name type="scientific">Ezakiella coagulans</name>
    <dbReference type="NCBI Taxonomy" id="46507"/>
    <lineage>
        <taxon>Bacteria</taxon>
        <taxon>Bacillati</taxon>
        <taxon>Bacillota</taxon>
        <taxon>Tissierellia</taxon>
        <taxon>Ezakiella</taxon>
    </lineage>
</organism>
<reference evidence="1 2" key="1">
    <citation type="submission" date="2018-04" db="EMBL/GenBank/DDBJ databases">
        <title>Genomic Encyclopedia of Type Strains, Phase IV (KMG-IV): sequencing the most valuable type-strain genomes for metagenomic binning, comparative biology and taxonomic classification.</title>
        <authorList>
            <person name="Goeker M."/>
        </authorList>
    </citation>
    <scope>NUCLEOTIDE SEQUENCE [LARGE SCALE GENOMIC DNA]</scope>
    <source>
        <strain evidence="1 2">DSM 20705</strain>
    </source>
</reference>
<dbReference type="Proteomes" id="UP000245793">
    <property type="component" value="Unassembled WGS sequence"/>
</dbReference>
<name>A0A2U1E5A7_9FIRM</name>
<dbReference type="EMBL" id="QEKV01000002">
    <property type="protein sequence ID" value="PVY95133.1"/>
    <property type="molecule type" value="Genomic_DNA"/>
</dbReference>
<evidence type="ECO:0000313" key="2">
    <source>
        <dbReference type="Proteomes" id="UP000245793"/>
    </source>
</evidence>
<gene>
    <name evidence="1" type="ORF">C7381_10221</name>
</gene>
<sequence>AYLSTNSIAILKFHMEICGREERPDLMNMNMILRLVRYVDYSILTVANRVMVLVTKCIEKKLGLK</sequence>
<protein>
    <submittedName>
        <fullName evidence="1">Uncharacterized protein</fullName>
    </submittedName>
</protein>
<accession>A0A2U1E5A7</accession>
<evidence type="ECO:0000313" key="1">
    <source>
        <dbReference type="EMBL" id="PVY95133.1"/>
    </source>
</evidence>